<name>A0A168DG27_CORFA</name>
<dbReference type="EMBL" id="AZHB01000002">
    <property type="protein sequence ID" value="OAA72573.1"/>
    <property type="molecule type" value="Genomic_DNA"/>
</dbReference>
<evidence type="ECO:0000313" key="3">
    <source>
        <dbReference type="Proteomes" id="UP000076744"/>
    </source>
</evidence>
<dbReference type="Gene3D" id="3.40.640.10">
    <property type="entry name" value="Type I PLP-dependent aspartate aminotransferase-like (Major domain)"/>
    <property type="match status" value="1"/>
</dbReference>
<dbReference type="GeneID" id="30017938"/>
<keyword evidence="2" id="KW-0808">Transferase</keyword>
<keyword evidence="3" id="KW-1185">Reference proteome</keyword>
<dbReference type="OrthoDB" id="420046at2759"/>
<dbReference type="InterPro" id="IPR000192">
    <property type="entry name" value="Aminotrans_V_dom"/>
</dbReference>
<accession>A0A168DG27</accession>
<evidence type="ECO:0000259" key="1">
    <source>
        <dbReference type="Pfam" id="PF00266"/>
    </source>
</evidence>
<dbReference type="SUPFAM" id="SSF53383">
    <property type="entry name" value="PLP-dependent transferases"/>
    <property type="match status" value="1"/>
</dbReference>
<comment type="caution">
    <text evidence="2">The sequence shown here is derived from an EMBL/GenBank/DDBJ whole genome shotgun (WGS) entry which is preliminary data.</text>
</comment>
<dbReference type="Gene3D" id="3.90.1150.10">
    <property type="entry name" value="Aspartate Aminotransferase, domain 1"/>
    <property type="match status" value="1"/>
</dbReference>
<dbReference type="STRING" id="1081104.A0A168DG27"/>
<dbReference type="PANTHER" id="PTHR43586:SF21">
    <property type="entry name" value="PYRIDOXAL PHOSPHATE (PLP)-DEPENDENT ASPARTATE AMINOTRANSFERASE SUPERFAMILY"/>
    <property type="match status" value="1"/>
</dbReference>
<dbReference type="Proteomes" id="UP000076744">
    <property type="component" value="Unassembled WGS sequence"/>
</dbReference>
<protein>
    <submittedName>
        <fullName evidence="2">Pyridoxal phosphate-dependent transferase, major domain protein</fullName>
    </submittedName>
</protein>
<dbReference type="Pfam" id="PF00266">
    <property type="entry name" value="Aminotran_5"/>
    <property type="match status" value="1"/>
</dbReference>
<dbReference type="RefSeq" id="XP_018708019.1">
    <property type="nucleotide sequence ID" value="XM_018845253.1"/>
</dbReference>
<gene>
    <name evidence="2" type="ORF">ISF_01646</name>
</gene>
<dbReference type="GO" id="GO:0016740">
    <property type="term" value="F:transferase activity"/>
    <property type="evidence" value="ECO:0007669"/>
    <property type="project" value="UniProtKB-KW"/>
</dbReference>
<proteinExistence type="predicted"/>
<feature type="domain" description="Aminotransferase class V" evidence="1">
    <location>
        <begin position="4"/>
        <end position="274"/>
    </location>
</feature>
<organism evidence="2 3">
    <name type="scientific">Cordyceps fumosorosea (strain ARSEF 2679)</name>
    <name type="common">Isaria fumosorosea</name>
    <dbReference type="NCBI Taxonomy" id="1081104"/>
    <lineage>
        <taxon>Eukaryota</taxon>
        <taxon>Fungi</taxon>
        <taxon>Dikarya</taxon>
        <taxon>Ascomycota</taxon>
        <taxon>Pezizomycotina</taxon>
        <taxon>Sordariomycetes</taxon>
        <taxon>Hypocreomycetidae</taxon>
        <taxon>Hypocreales</taxon>
        <taxon>Cordycipitaceae</taxon>
        <taxon>Cordyceps</taxon>
    </lineage>
</organism>
<evidence type="ECO:0000313" key="2">
    <source>
        <dbReference type="EMBL" id="OAA72573.1"/>
    </source>
</evidence>
<sequence>MASAWIHLAKDLGVAIKWWSPNQDDPDDPRLSVETLKRLMTPKTRIVTCNHVSNVIGSIHPIREVARVVHEAPGCMLIVDGVACIPHRPVDVKALDVDFYCFSWYKVFGPHFATLYGSRSAQDRYMTSLNHFFIPTSSLEGKLALGMHSFEMQSMCGPIVRYLQDAVGWETVVRQETLLTKIVLDHLLGKPTTYRVFGRQTSDPTQRVSIITFEVRGQQSGNVVSRINSRNRVRLIAGECLAPRPTRDVLRPDSRDGLIRISIVHYNTIEEVKTVCHELDTVVNQIQSEDRQ</sequence>
<dbReference type="AlphaFoldDB" id="A0A168DG27"/>
<dbReference type="InterPro" id="IPR015424">
    <property type="entry name" value="PyrdxlP-dep_Trfase"/>
</dbReference>
<dbReference type="PANTHER" id="PTHR43586">
    <property type="entry name" value="CYSTEINE DESULFURASE"/>
    <property type="match status" value="1"/>
</dbReference>
<dbReference type="InterPro" id="IPR015421">
    <property type="entry name" value="PyrdxlP-dep_Trfase_major"/>
</dbReference>
<dbReference type="InterPro" id="IPR015422">
    <property type="entry name" value="PyrdxlP-dep_Trfase_small"/>
</dbReference>
<reference evidence="2 3" key="1">
    <citation type="journal article" date="2016" name="Genome Biol. Evol.">
        <title>Divergent and convergent evolution of fungal pathogenicity.</title>
        <authorList>
            <person name="Shang Y."/>
            <person name="Xiao G."/>
            <person name="Zheng P."/>
            <person name="Cen K."/>
            <person name="Zhan S."/>
            <person name="Wang C."/>
        </authorList>
    </citation>
    <scope>NUCLEOTIDE SEQUENCE [LARGE SCALE GENOMIC DNA]</scope>
    <source>
        <strain evidence="2 3">ARSEF 2679</strain>
    </source>
</reference>